<sequence>MGSTNWRRSLRRHRCSRS</sequence>
<dbReference type="AlphaFoldDB" id="A0A0A9D9D1"/>
<reference evidence="1" key="1">
    <citation type="submission" date="2014-09" db="EMBL/GenBank/DDBJ databases">
        <authorList>
            <person name="Magalhaes I.L.F."/>
            <person name="Oliveira U."/>
            <person name="Santos F.R."/>
            <person name="Vidigal T.H.D.A."/>
            <person name="Brescovit A.D."/>
            <person name="Santos A.J."/>
        </authorList>
    </citation>
    <scope>NUCLEOTIDE SEQUENCE</scope>
    <source>
        <tissue evidence="1">Shoot tissue taken approximately 20 cm above the soil surface</tissue>
    </source>
</reference>
<accession>A0A0A9D9D1</accession>
<dbReference type="EMBL" id="GBRH01217538">
    <property type="protein sequence ID" value="JAD80357.1"/>
    <property type="molecule type" value="Transcribed_RNA"/>
</dbReference>
<name>A0A0A9D9D1_ARUDO</name>
<reference evidence="1" key="2">
    <citation type="journal article" date="2015" name="Data Brief">
        <title>Shoot transcriptome of the giant reed, Arundo donax.</title>
        <authorList>
            <person name="Barrero R.A."/>
            <person name="Guerrero F.D."/>
            <person name="Moolhuijzen P."/>
            <person name="Goolsby J.A."/>
            <person name="Tidwell J."/>
            <person name="Bellgard S.E."/>
            <person name="Bellgard M.I."/>
        </authorList>
    </citation>
    <scope>NUCLEOTIDE SEQUENCE</scope>
    <source>
        <tissue evidence="1">Shoot tissue taken approximately 20 cm above the soil surface</tissue>
    </source>
</reference>
<protein>
    <submittedName>
        <fullName evidence="1">Uncharacterized protein</fullName>
    </submittedName>
</protein>
<organism evidence="1">
    <name type="scientific">Arundo donax</name>
    <name type="common">Giant reed</name>
    <name type="synonym">Donax arundinaceus</name>
    <dbReference type="NCBI Taxonomy" id="35708"/>
    <lineage>
        <taxon>Eukaryota</taxon>
        <taxon>Viridiplantae</taxon>
        <taxon>Streptophyta</taxon>
        <taxon>Embryophyta</taxon>
        <taxon>Tracheophyta</taxon>
        <taxon>Spermatophyta</taxon>
        <taxon>Magnoliopsida</taxon>
        <taxon>Liliopsida</taxon>
        <taxon>Poales</taxon>
        <taxon>Poaceae</taxon>
        <taxon>PACMAD clade</taxon>
        <taxon>Arundinoideae</taxon>
        <taxon>Arundineae</taxon>
        <taxon>Arundo</taxon>
    </lineage>
</organism>
<evidence type="ECO:0000313" key="1">
    <source>
        <dbReference type="EMBL" id="JAD80357.1"/>
    </source>
</evidence>
<proteinExistence type="predicted"/>